<comment type="caution">
    <text evidence="2">The sequence shown here is derived from an EMBL/GenBank/DDBJ whole genome shotgun (WGS) entry which is preliminary data.</text>
</comment>
<protein>
    <submittedName>
        <fullName evidence="2">Uncharacterized protein</fullName>
    </submittedName>
</protein>
<accession>A0A4C1VLB0</accession>
<dbReference type="EMBL" id="BGZK01000365">
    <property type="protein sequence ID" value="GBP39413.1"/>
    <property type="molecule type" value="Genomic_DNA"/>
</dbReference>
<reference evidence="2 3" key="1">
    <citation type="journal article" date="2019" name="Commun. Biol.">
        <title>The bagworm genome reveals a unique fibroin gene that provides high tensile strength.</title>
        <authorList>
            <person name="Kono N."/>
            <person name="Nakamura H."/>
            <person name="Ohtoshi R."/>
            <person name="Tomita M."/>
            <person name="Numata K."/>
            <person name="Arakawa K."/>
        </authorList>
    </citation>
    <scope>NUCLEOTIDE SEQUENCE [LARGE SCALE GENOMIC DNA]</scope>
</reference>
<gene>
    <name evidence="2" type="ORF">EVAR_95865_1</name>
</gene>
<keyword evidence="1" id="KW-0472">Membrane</keyword>
<keyword evidence="1" id="KW-1133">Transmembrane helix</keyword>
<dbReference type="AlphaFoldDB" id="A0A4C1VLB0"/>
<keyword evidence="3" id="KW-1185">Reference proteome</keyword>
<name>A0A4C1VLB0_EUMVA</name>
<organism evidence="2 3">
    <name type="scientific">Eumeta variegata</name>
    <name type="common">Bagworm moth</name>
    <name type="synonym">Eumeta japonica</name>
    <dbReference type="NCBI Taxonomy" id="151549"/>
    <lineage>
        <taxon>Eukaryota</taxon>
        <taxon>Metazoa</taxon>
        <taxon>Ecdysozoa</taxon>
        <taxon>Arthropoda</taxon>
        <taxon>Hexapoda</taxon>
        <taxon>Insecta</taxon>
        <taxon>Pterygota</taxon>
        <taxon>Neoptera</taxon>
        <taxon>Endopterygota</taxon>
        <taxon>Lepidoptera</taxon>
        <taxon>Glossata</taxon>
        <taxon>Ditrysia</taxon>
        <taxon>Tineoidea</taxon>
        <taxon>Psychidae</taxon>
        <taxon>Oiketicinae</taxon>
        <taxon>Eumeta</taxon>
    </lineage>
</organism>
<sequence>MTIALKQRRIQKRSTPLIGHLSRGSDVTALHCLRRAHVLLRRRYRAVILYATAIPGYGIGALPRSWRFALRRIEYQTAYGIAALEPNPRSTSEFSSPPNLRPGHVTSHRIVSVIKLPIPRSESIEMLSDDDGLMTRGGNAGLTHYRRSIGLDEP</sequence>
<feature type="transmembrane region" description="Helical" evidence="1">
    <location>
        <begin position="44"/>
        <end position="62"/>
    </location>
</feature>
<keyword evidence="1" id="KW-0812">Transmembrane</keyword>
<proteinExistence type="predicted"/>
<dbReference type="Proteomes" id="UP000299102">
    <property type="component" value="Unassembled WGS sequence"/>
</dbReference>
<evidence type="ECO:0000256" key="1">
    <source>
        <dbReference type="SAM" id="Phobius"/>
    </source>
</evidence>
<evidence type="ECO:0000313" key="3">
    <source>
        <dbReference type="Proteomes" id="UP000299102"/>
    </source>
</evidence>
<evidence type="ECO:0000313" key="2">
    <source>
        <dbReference type="EMBL" id="GBP39413.1"/>
    </source>
</evidence>